<evidence type="ECO:0000313" key="3">
    <source>
        <dbReference type="Proteomes" id="UP001596514"/>
    </source>
</evidence>
<organism evidence="2 3">
    <name type="scientific">Streptosporangium amethystogenes subsp. fukuiense</name>
    <dbReference type="NCBI Taxonomy" id="698418"/>
    <lineage>
        <taxon>Bacteria</taxon>
        <taxon>Bacillati</taxon>
        <taxon>Actinomycetota</taxon>
        <taxon>Actinomycetes</taxon>
        <taxon>Streptosporangiales</taxon>
        <taxon>Streptosporangiaceae</taxon>
        <taxon>Streptosporangium</taxon>
    </lineage>
</organism>
<sequence length="131" mass="12887">MFRALSSRRIAVAAAGAALISMTAACGGSSTNDAICAEAAWSKIFTDYSTAATAGAGDLGKFNDATAKLAADLKALADTADGDLAAALTDLSTSFGSFKIDPNDPAAAATAAGTFGTKIQEASNKLVAACS</sequence>
<keyword evidence="1" id="KW-0732">Signal</keyword>
<accession>A0ABW2TFN1</accession>
<dbReference type="Proteomes" id="UP001596514">
    <property type="component" value="Unassembled WGS sequence"/>
</dbReference>
<dbReference type="EMBL" id="JBHTEE010000001">
    <property type="protein sequence ID" value="MFC7606823.1"/>
    <property type="molecule type" value="Genomic_DNA"/>
</dbReference>
<evidence type="ECO:0000313" key="2">
    <source>
        <dbReference type="EMBL" id="MFC7606823.1"/>
    </source>
</evidence>
<dbReference type="RefSeq" id="WP_364148893.1">
    <property type="nucleotide sequence ID" value="NZ_JBHSIJ010000002.1"/>
</dbReference>
<evidence type="ECO:0000256" key="1">
    <source>
        <dbReference type="SAM" id="SignalP"/>
    </source>
</evidence>
<keyword evidence="3" id="KW-1185">Reference proteome</keyword>
<feature type="chain" id="PRO_5045142950" evidence="1">
    <location>
        <begin position="27"/>
        <end position="131"/>
    </location>
</feature>
<gene>
    <name evidence="2" type="ORF">ACFQVD_42685</name>
</gene>
<name>A0ABW2TFN1_9ACTN</name>
<proteinExistence type="predicted"/>
<protein>
    <submittedName>
        <fullName evidence="2">Uncharacterized protein</fullName>
    </submittedName>
</protein>
<reference evidence="3" key="1">
    <citation type="journal article" date="2019" name="Int. J. Syst. Evol. Microbiol.">
        <title>The Global Catalogue of Microorganisms (GCM) 10K type strain sequencing project: providing services to taxonomists for standard genome sequencing and annotation.</title>
        <authorList>
            <consortium name="The Broad Institute Genomics Platform"/>
            <consortium name="The Broad Institute Genome Sequencing Center for Infectious Disease"/>
            <person name="Wu L."/>
            <person name="Ma J."/>
        </authorList>
    </citation>
    <scope>NUCLEOTIDE SEQUENCE [LARGE SCALE GENOMIC DNA]</scope>
    <source>
        <strain evidence="3">JCM 10083</strain>
    </source>
</reference>
<comment type="caution">
    <text evidence="2">The sequence shown here is derived from an EMBL/GenBank/DDBJ whole genome shotgun (WGS) entry which is preliminary data.</text>
</comment>
<dbReference type="PROSITE" id="PS51257">
    <property type="entry name" value="PROKAR_LIPOPROTEIN"/>
    <property type="match status" value="1"/>
</dbReference>
<feature type="signal peptide" evidence="1">
    <location>
        <begin position="1"/>
        <end position="26"/>
    </location>
</feature>